<keyword evidence="1" id="KW-0812">Transmembrane</keyword>
<dbReference type="STRING" id="314225.ELI_07040"/>
<dbReference type="OrthoDB" id="7428347at2"/>
<name>Q2N9Z1_ERYLH</name>
<evidence type="ECO:0000313" key="3">
    <source>
        <dbReference type="Proteomes" id="UP000008808"/>
    </source>
</evidence>
<feature type="transmembrane region" description="Helical" evidence="1">
    <location>
        <begin position="88"/>
        <end position="106"/>
    </location>
</feature>
<dbReference type="Proteomes" id="UP000008808">
    <property type="component" value="Chromosome"/>
</dbReference>
<accession>Q2N9Z1</accession>
<organism evidence="2 3">
    <name type="scientific">Erythrobacter litoralis (strain HTCC2594)</name>
    <dbReference type="NCBI Taxonomy" id="314225"/>
    <lineage>
        <taxon>Bacteria</taxon>
        <taxon>Pseudomonadati</taxon>
        <taxon>Pseudomonadota</taxon>
        <taxon>Alphaproteobacteria</taxon>
        <taxon>Sphingomonadales</taxon>
        <taxon>Erythrobacteraceae</taxon>
        <taxon>Erythrobacter/Porphyrobacter group</taxon>
        <taxon>Erythrobacter</taxon>
    </lineage>
</organism>
<proteinExistence type="predicted"/>
<feature type="transmembrane region" description="Helical" evidence="1">
    <location>
        <begin position="61"/>
        <end position="81"/>
    </location>
</feature>
<dbReference type="EMBL" id="CP000157">
    <property type="protein sequence ID" value="ABC63500.1"/>
    <property type="molecule type" value="Genomic_DNA"/>
</dbReference>
<dbReference type="AlphaFoldDB" id="Q2N9Z1"/>
<dbReference type="RefSeq" id="WP_011414336.1">
    <property type="nucleotide sequence ID" value="NC_007722.1"/>
</dbReference>
<dbReference type="eggNOG" id="ENOG5033BAA">
    <property type="taxonomic scope" value="Bacteria"/>
</dbReference>
<feature type="transmembrane region" description="Helical" evidence="1">
    <location>
        <begin position="112"/>
        <end position="131"/>
    </location>
</feature>
<evidence type="ECO:0000256" key="1">
    <source>
        <dbReference type="SAM" id="Phobius"/>
    </source>
</evidence>
<sequence length="137" mass="14565">MENTWVRLILATLAGLIAAVFIVGAVESAGHMIFPPPEGLDMTKPEDQARLMEVIPTGAKVTVVVAWFLGSLCGAAVATLVGKTITPGWIVAGFMVLASIFTTQMFPHPTWMVVAAIFVPVMGKLLADQLLKSRLSS</sequence>
<keyword evidence="3" id="KW-1185">Reference proteome</keyword>
<keyword evidence="1" id="KW-0472">Membrane</keyword>
<gene>
    <name evidence="2" type="ordered locus">ELI_07040</name>
</gene>
<keyword evidence="1" id="KW-1133">Transmembrane helix</keyword>
<dbReference type="KEGG" id="eli:ELI_07040"/>
<reference evidence="3" key="1">
    <citation type="journal article" date="2009" name="J. Bacteriol.">
        <title>Complete genome sequence of Erythrobacter litoralis HTCC2594.</title>
        <authorList>
            <person name="Oh H.M."/>
            <person name="Giovannoni S.J."/>
            <person name="Ferriera S."/>
            <person name="Johnson J."/>
            <person name="Cho J.C."/>
        </authorList>
    </citation>
    <scope>NUCLEOTIDE SEQUENCE [LARGE SCALE GENOMIC DNA]</scope>
    <source>
        <strain evidence="3">HTCC2594</strain>
    </source>
</reference>
<dbReference type="HOGENOM" id="CLU_153126_0_0_5"/>
<protein>
    <submittedName>
        <fullName evidence="2">Uncharacterized protein</fullName>
    </submittedName>
</protein>
<evidence type="ECO:0000313" key="2">
    <source>
        <dbReference type="EMBL" id="ABC63500.1"/>
    </source>
</evidence>